<dbReference type="Proteomes" id="UP000238296">
    <property type="component" value="Unassembled WGS sequence"/>
</dbReference>
<dbReference type="InterPro" id="IPR016032">
    <property type="entry name" value="Sig_transdc_resp-reg_C-effctor"/>
</dbReference>
<evidence type="ECO:0000259" key="4">
    <source>
        <dbReference type="PROSITE" id="PS50043"/>
    </source>
</evidence>
<evidence type="ECO:0000313" key="6">
    <source>
        <dbReference type="Proteomes" id="UP000238296"/>
    </source>
</evidence>
<organism evidence="5 6">
    <name type="scientific">Mycobacterium talmoniae</name>
    <dbReference type="NCBI Taxonomy" id="1858794"/>
    <lineage>
        <taxon>Bacteria</taxon>
        <taxon>Bacillati</taxon>
        <taxon>Actinomycetota</taxon>
        <taxon>Actinomycetes</taxon>
        <taxon>Mycobacteriales</taxon>
        <taxon>Mycobacteriaceae</taxon>
        <taxon>Mycobacterium</taxon>
    </lineage>
</organism>
<name>A0A2S8BF22_9MYCO</name>
<dbReference type="GO" id="GO:0006355">
    <property type="term" value="P:regulation of DNA-templated transcription"/>
    <property type="evidence" value="ECO:0007669"/>
    <property type="project" value="InterPro"/>
</dbReference>
<dbReference type="Pfam" id="PF00196">
    <property type="entry name" value="GerE"/>
    <property type="match status" value="1"/>
</dbReference>
<dbReference type="SUPFAM" id="SSF46894">
    <property type="entry name" value="C-terminal effector domain of the bipartite response regulators"/>
    <property type="match status" value="1"/>
</dbReference>
<dbReference type="PROSITE" id="PS50043">
    <property type="entry name" value="HTH_LUXR_2"/>
    <property type="match status" value="1"/>
</dbReference>
<accession>A0A2S8BF22</accession>
<evidence type="ECO:0000256" key="1">
    <source>
        <dbReference type="ARBA" id="ARBA00023015"/>
    </source>
</evidence>
<dbReference type="PANTHER" id="PTHR44688">
    <property type="entry name" value="DNA-BINDING TRANSCRIPTIONAL ACTIVATOR DEVR_DOSR"/>
    <property type="match status" value="1"/>
</dbReference>
<evidence type="ECO:0000256" key="2">
    <source>
        <dbReference type="ARBA" id="ARBA00023125"/>
    </source>
</evidence>
<dbReference type="PRINTS" id="PR00038">
    <property type="entry name" value="HTHLUXR"/>
</dbReference>
<reference evidence="5 6" key="1">
    <citation type="journal article" date="2017" name="Int. J. Syst. Evol. Microbiol.">
        <title>Mycobacterium talmoniae sp. nov., a slowly growing mycobacterium isolated from human respiratory samples.</title>
        <authorList>
            <person name="Davidson R.M."/>
            <person name="DeGroote M.A."/>
            <person name="Marola J.L."/>
            <person name="Buss S."/>
            <person name="Jones V."/>
            <person name="McNeil M.R."/>
            <person name="Freifeld A.G."/>
            <person name="Elaine Epperson L."/>
            <person name="Hasan N.A."/>
            <person name="Jackson M."/>
            <person name="Iwen P.C."/>
            <person name="Salfinger M."/>
            <person name="Strong M."/>
        </authorList>
    </citation>
    <scope>NUCLEOTIDE SEQUENCE [LARGE SCALE GENOMIC DNA]</scope>
    <source>
        <strain evidence="5 6">ATCC BAA-2683</strain>
    </source>
</reference>
<dbReference type="PROSITE" id="PS00622">
    <property type="entry name" value="HTH_LUXR_1"/>
    <property type="match status" value="1"/>
</dbReference>
<sequence length="74" mass="8150">MTPAVRSAARPLPVTSREREIAALIAGGLSNREIAERLTVSVRTVEGHIYRACIKLDVADRDELAKIVWHDLAT</sequence>
<comment type="caution">
    <text evidence="5">The sequence shown here is derived from an EMBL/GenBank/DDBJ whole genome shotgun (WGS) entry which is preliminary data.</text>
</comment>
<keyword evidence="2" id="KW-0238">DNA-binding</keyword>
<protein>
    <submittedName>
        <fullName evidence="5">Transcriptional regulatory protein LiaR</fullName>
    </submittedName>
</protein>
<evidence type="ECO:0000256" key="3">
    <source>
        <dbReference type="ARBA" id="ARBA00023163"/>
    </source>
</evidence>
<dbReference type="Gene3D" id="1.10.10.10">
    <property type="entry name" value="Winged helix-like DNA-binding domain superfamily/Winged helix DNA-binding domain"/>
    <property type="match status" value="1"/>
</dbReference>
<keyword evidence="1" id="KW-0805">Transcription regulation</keyword>
<feature type="domain" description="HTH luxR-type" evidence="4">
    <location>
        <begin position="7"/>
        <end position="72"/>
    </location>
</feature>
<dbReference type="SMART" id="SM00421">
    <property type="entry name" value="HTH_LUXR"/>
    <property type="match status" value="1"/>
</dbReference>
<dbReference type="GO" id="GO:0003677">
    <property type="term" value="F:DNA binding"/>
    <property type="evidence" value="ECO:0007669"/>
    <property type="project" value="UniProtKB-KW"/>
</dbReference>
<dbReference type="AlphaFoldDB" id="A0A2S8BF22"/>
<dbReference type="EMBL" id="PPEA01000658">
    <property type="protein sequence ID" value="PQM45246.1"/>
    <property type="molecule type" value="Genomic_DNA"/>
</dbReference>
<dbReference type="InterPro" id="IPR000792">
    <property type="entry name" value="Tscrpt_reg_LuxR_C"/>
</dbReference>
<dbReference type="CDD" id="cd06170">
    <property type="entry name" value="LuxR_C_like"/>
    <property type="match status" value="1"/>
</dbReference>
<dbReference type="InterPro" id="IPR036388">
    <property type="entry name" value="WH-like_DNA-bd_sf"/>
</dbReference>
<dbReference type="PANTHER" id="PTHR44688:SF16">
    <property type="entry name" value="DNA-BINDING TRANSCRIPTIONAL ACTIVATOR DEVR_DOSR"/>
    <property type="match status" value="1"/>
</dbReference>
<evidence type="ECO:0000313" key="5">
    <source>
        <dbReference type="EMBL" id="PQM45246.1"/>
    </source>
</evidence>
<proteinExistence type="predicted"/>
<keyword evidence="3" id="KW-0804">Transcription</keyword>
<gene>
    <name evidence="5" type="primary">liaR</name>
    <name evidence="5" type="ORF">C1Y40_04605</name>
</gene>